<evidence type="ECO:0000256" key="13">
    <source>
        <dbReference type="SAM" id="Coils"/>
    </source>
</evidence>
<evidence type="ECO:0000256" key="11">
    <source>
        <dbReference type="ARBA" id="ARBA00023306"/>
    </source>
</evidence>
<keyword evidence="4 12" id="KW-0863">Zinc-finger</keyword>
<evidence type="ECO:0000259" key="14">
    <source>
        <dbReference type="PROSITE" id="PS50950"/>
    </source>
</evidence>
<comment type="similarity">
    <text evidence="2">Belongs to the THAP1 family.</text>
</comment>
<evidence type="ECO:0000256" key="6">
    <source>
        <dbReference type="ARBA" id="ARBA00023015"/>
    </source>
</evidence>
<dbReference type="GO" id="GO:0005654">
    <property type="term" value="C:nucleoplasm"/>
    <property type="evidence" value="ECO:0007669"/>
    <property type="project" value="UniProtKB-SubCell"/>
</dbReference>
<dbReference type="EMBL" id="CABPRJ010000003">
    <property type="protein sequence ID" value="VVC24478.1"/>
    <property type="molecule type" value="Genomic_DNA"/>
</dbReference>
<dbReference type="GO" id="GO:0043565">
    <property type="term" value="F:sequence-specific DNA binding"/>
    <property type="evidence" value="ECO:0007669"/>
    <property type="project" value="InterPro"/>
</dbReference>
<name>A0A5E4M0W6_9HEMI</name>
<keyword evidence="11" id="KW-0131">Cell cycle</keyword>
<keyword evidence="5" id="KW-0862">Zinc</keyword>
<keyword evidence="9" id="KW-0804">Transcription</keyword>
<organism evidence="15 16">
    <name type="scientific">Cinara cedri</name>
    <dbReference type="NCBI Taxonomy" id="506608"/>
    <lineage>
        <taxon>Eukaryota</taxon>
        <taxon>Metazoa</taxon>
        <taxon>Ecdysozoa</taxon>
        <taxon>Arthropoda</taxon>
        <taxon>Hexapoda</taxon>
        <taxon>Insecta</taxon>
        <taxon>Pterygota</taxon>
        <taxon>Neoptera</taxon>
        <taxon>Paraneoptera</taxon>
        <taxon>Hemiptera</taxon>
        <taxon>Sternorrhyncha</taxon>
        <taxon>Aphidomorpha</taxon>
        <taxon>Aphidoidea</taxon>
        <taxon>Aphididae</taxon>
        <taxon>Lachninae</taxon>
        <taxon>Cinara</taxon>
    </lineage>
</organism>
<evidence type="ECO:0000256" key="8">
    <source>
        <dbReference type="ARBA" id="ARBA00023125"/>
    </source>
</evidence>
<keyword evidence="6" id="KW-0805">Transcription regulation</keyword>
<dbReference type="AlphaFoldDB" id="A0A5E4M0W6"/>
<evidence type="ECO:0000256" key="3">
    <source>
        <dbReference type="ARBA" id="ARBA00022723"/>
    </source>
</evidence>
<gene>
    <name evidence="15" type="ORF">CINCED_3A008448</name>
</gene>
<dbReference type="Pfam" id="PF05485">
    <property type="entry name" value="THAP"/>
    <property type="match status" value="1"/>
</dbReference>
<dbReference type="PANTHER" id="PTHR46600">
    <property type="entry name" value="THAP DOMAIN-CONTAINING"/>
    <property type="match status" value="1"/>
</dbReference>
<evidence type="ECO:0000256" key="2">
    <source>
        <dbReference type="ARBA" id="ARBA00006177"/>
    </source>
</evidence>
<evidence type="ECO:0000313" key="16">
    <source>
        <dbReference type="Proteomes" id="UP000325440"/>
    </source>
</evidence>
<keyword evidence="7 13" id="KW-0175">Coiled coil</keyword>
<evidence type="ECO:0000256" key="1">
    <source>
        <dbReference type="ARBA" id="ARBA00004642"/>
    </source>
</evidence>
<accession>A0A5E4M0W6</accession>
<keyword evidence="16" id="KW-1185">Reference proteome</keyword>
<dbReference type="PANTHER" id="PTHR46600:SF1">
    <property type="entry name" value="THAP DOMAIN-CONTAINING PROTEIN 1"/>
    <property type="match status" value="1"/>
</dbReference>
<reference evidence="15 16" key="1">
    <citation type="submission" date="2019-08" db="EMBL/GenBank/DDBJ databases">
        <authorList>
            <person name="Alioto T."/>
            <person name="Alioto T."/>
            <person name="Gomez Garrido J."/>
        </authorList>
    </citation>
    <scope>NUCLEOTIDE SEQUENCE [LARGE SCALE GENOMIC DNA]</scope>
</reference>
<dbReference type="SUPFAM" id="SSF57716">
    <property type="entry name" value="Glucocorticoid receptor-like (DNA-binding domain)"/>
    <property type="match status" value="1"/>
</dbReference>
<evidence type="ECO:0000256" key="4">
    <source>
        <dbReference type="ARBA" id="ARBA00022771"/>
    </source>
</evidence>
<keyword evidence="10" id="KW-0539">Nucleus</keyword>
<evidence type="ECO:0000313" key="15">
    <source>
        <dbReference type="EMBL" id="VVC24478.1"/>
    </source>
</evidence>
<keyword evidence="3" id="KW-0479">Metal-binding</keyword>
<evidence type="ECO:0000256" key="5">
    <source>
        <dbReference type="ARBA" id="ARBA00022833"/>
    </source>
</evidence>
<feature type="domain" description="THAP-type" evidence="14">
    <location>
        <begin position="1"/>
        <end position="84"/>
    </location>
</feature>
<evidence type="ECO:0000256" key="12">
    <source>
        <dbReference type="PROSITE-ProRule" id="PRU00309"/>
    </source>
</evidence>
<dbReference type="SMART" id="SM00980">
    <property type="entry name" value="THAP"/>
    <property type="match status" value="1"/>
</dbReference>
<keyword evidence="8 12" id="KW-0238">DNA-binding</keyword>
<feature type="coiled-coil region" evidence="13">
    <location>
        <begin position="201"/>
        <end position="235"/>
    </location>
</feature>
<protein>
    <submittedName>
        <fullName evidence="15">Zinc finger, C2CH-type</fullName>
    </submittedName>
</protein>
<proteinExistence type="inferred from homology"/>
<dbReference type="OrthoDB" id="6615955at2759"/>
<dbReference type="GO" id="GO:0008270">
    <property type="term" value="F:zinc ion binding"/>
    <property type="evidence" value="ECO:0007669"/>
    <property type="project" value="UniProtKB-KW"/>
</dbReference>
<comment type="subcellular location">
    <subcellularLocation>
        <location evidence="1">Nucleus</location>
        <location evidence="1">Nucleoplasm</location>
    </subcellularLocation>
</comment>
<dbReference type="Proteomes" id="UP000325440">
    <property type="component" value="Unassembled WGS sequence"/>
</dbReference>
<evidence type="ECO:0000256" key="9">
    <source>
        <dbReference type="ARBA" id="ARBA00023163"/>
    </source>
</evidence>
<evidence type="ECO:0000256" key="10">
    <source>
        <dbReference type="ARBA" id="ARBA00023242"/>
    </source>
</evidence>
<dbReference type="PROSITE" id="PS50950">
    <property type="entry name" value="ZF_THAP"/>
    <property type="match status" value="1"/>
</dbReference>
<dbReference type="InterPro" id="IPR006612">
    <property type="entry name" value="THAP_Znf"/>
</dbReference>
<dbReference type="InterPro" id="IPR026516">
    <property type="entry name" value="THAP1/10"/>
</dbReference>
<sequence>MVNKCCVRGCQSRAGQNIKFHRFPKGDIGNQWVTFLKQHNPSFEKHVSSNVCGLHFDCNLDYEISSTSVFNTKTLKKNAVPSVINNTTTRKTLSNDSNIVFDEEEIIPLSLVSNLYSKPLETPMSTPSISDMTSQNANVASSQSVSPSTNIVEEQCSPVPQITNKKFYGKRKRFLGDFKSPNDLINPNNRLIYWYASQTAVTKQKKRVKYLQNQALNLKKQINALEKKADHLKTKNKLIMDVLRGSLSNNEDDMIWNQ</sequence>
<evidence type="ECO:0000256" key="7">
    <source>
        <dbReference type="ARBA" id="ARBA00023054"/>
    </source>
</evidence>